<feature type="domain" description="SP-0191-like C-terminal" evidence="2">
    <location>
        <begin position="37"/>
        <end position="166"/>
    </location>
</feature>
<dbReference type="Pfam" id="PF21642">
    <property type="entry name" value="SP_0191-like"/>
    <property type="match status" value="1"/>
</dbReference>
<dbReference type="EMBL" id="LT906439">
    <property type="protein sequence ID" value="SNU90537.1"/>
    <property type="molecule type" value="Genomic_DNA"/>
</dbReference>
<dbReference type="STRING" id="1123308.GCA_000380085_01482"/>
<dbReference type="RefSeq" id="WP_018374026.1">
    <property type="nucleotide sequence ID" value="NZ_LT906439.1"/>
</dbReference>
<keyword evidence="4" id="KW-1185">Reference proteome</keyword>
<reference evidence="3 4" key="1">
    <citation type="submission" date="2017-06" db="EMBL/GenBank/DDBJ databases">
        <authorList>
            <consortium name="Pathogen Informatics"/>
        </authorList>
    </citation>
    <scope>NUCLEOTIDE SEQUENCE [LARGE SCALE GENOMIC DNA]</scope>
    <source>
        <strain evidence="3 4">NCTC13788</strain>
    </source>
</reference>
<dbReference type="InterPro" id="IPR036699">
    <property type="entry name" value="YehR-like_sf"/>
</dbReference>
<dbReference type="NCBIfam" id="NF041193">
    <property type="entry name" value="lipo_SP0191"/>
    <property type="match status" value="1"/>
</dbReference>
<name>A0A239SYL6_9STRE</name>
<protein>
    <submittedName>
        <fullName evidence="3">Putative lipoprotein</fullName>
    </submittedName>
</protein>
<dbReference type="Proteomes" id="UP000215185">
    <property type="component" value="Chromosome 1"/>
</dbReference>
<feature type="region of interest" description="Disordered" evidence="1">
    <location>
        <begin position="171"/>
        <end position="194"/>
    </location>
</feature>
<accession>A0A239SYL6</accession>
<dbReference type="KEGG" id="smen:SAMEA4412692_1903"/>
<dbReference type="Gene3D" id="3.30.1830.10">
    <property type="entry name" value="YehR-like"/>
    <property type="match status" value="1"/>
</dbReference>
<evidence type="ECO:0000313" key="4">
    <source>
        <dbReference type="Proteomes" id="UP000215185"/>
    </source>
</evidence>
<keyword evidence="3" id="KW-0449">Lipoprotein</keyword>
<dbReference type="SUPFAM" id="SSF160704">
    <property type="entry name" value="YehR-like"/>
    <property type="match status" value="1"/>
</dbReference>
<sequence length="194" mass="21612">MKKIGWALPLLVMVCLIGCSPKEKSTSTETSTSAEAVVKTQVFDIEMANGQKQQQTVVYQGDVIQKLVLKNSLPATEEITKAIDEVGIEETKRIIQESISSDEAYRALEAVTGLEYELQFDEQNNMYLLFTLDVPNLDTAALAQSEMFKGSGLEDIKTLTAEKYLKRLETYGAQPVTPQSNEADQNDLPYLQKH</sequence>
<evidence type="ECO:0000256" key="1">
    <source>
        <dbReference type="SAM" id="MobiDB-lite"/>
    </source>
</evidence>
<gene>
    <name evidence="3" type="ORF">SAMEA4412692_01903</name>
</gene>
<dbReference type="OrthoDB" id="2234192at2"/>
<dbReference type="InterPro" id="IPR048787">
    <property type="entry name" value="SP_0191-like_C"/>
</dbReference>
<proteinExistence type="predicted"/>
<evidence type="ECO:0000313" key="3">
    <source>
        <dbReference type="EMBL" id="SNU90537.1"/>
    </source>
</evidence>
<organism evidence="3 4">
    <name type="scientific">Streptococcus merionis</name>
    <dbReference type="NCBI Taxonomy" id="400065"/>
    <lineage>
        <taxon>Bacteria</taxon>
        <taxon>Bacillati</taxon>
        <taxon>Bacillota</taxon>
        <taxon>Bacilli</taxon>
        <taxon>Lactobacillales</taxon>
        <taxon>Streptococcaceae</taxon>
        <taxon>Streptococcus</taxon>
    </lineage>
</organism>
<dbReference type="AlphaFoldDB" id="A0A239SYL6"/>
<dbReference type="InterPro" id="IPR047840">
    <property type="entry name" value="SP_0191-like"/>
</dbReference>
<evidence type="ECO:0000259" key="2">
    <source>
        <dbReference type="Pfam" id="PF21642"/>
    </source>
</evidence>